<comment type="caution">
    <text evidence="1">The sequence shown here is derived from an EMBL/GenBank/DDBJ whole genome shotgun (WGS) entry which is preliminary data.</text>
</comment>
<organism evidence="1 2">
    <name type="scientific">Pseudoxanthomonas sacheonensis</name>
    <dbReference type="NCBI Taxonomy" id="443615"/>
    <lineage>
        <taxon>Bacteria</taxon>
        <taxon>Pseudomonadati</taxon>
        <taxon>Pseudomonadota</taxon>
        <taxon>Gammaproteobacteria</taxon>
        <taxon>Lysobacterales</taxon>
        <taxon>Lysobacteraceae</taxon>
        <taxon>Pseudoxanthomonas</taxon>
    </lineage>
</organism>
<evidence type="ECO:0000313" key="1">
    <source>
        <dbReference type="EMBL" id="MDR6839912.1"/>
    </source>
</evidence>
<reference evidence="1 2" key="1">
    <citation type="submission" date="2023-07" db="EMBL/GenBank/DDBJ databases">
        <title>Sorghum-associated microbial communities from plants grown in Nebraska, USA.</title>
        <authorList>
            <person name="Schachtman D."/>
        </authorList>
    </citation>
    <scope>NUCLEOTIDE SEQUENCE [LARGE SCALE GENOMIC DNA]</scope>
    <source>
        <strain evidence="1 2">BE107</strain>
    </source>
</reference>
<dbReference type="InterPro" id="IPR008554">
    <property type="entry name" value="Glutaredoxin-like"/>
</dbReference>
<dbReference type="Proteomes" id="UP001254759">
    <property type="component" value="Unassembled WGS sequence"/>
</dbReference>
<dbReference type="RefSeq" id="WP_310089719.1">
    <property type="nucleotide sequence ID" value="NZ_JAVDTT010000001.1"/>
</dbReference>
<keyword evidence="2" id="KW-1185">Reference proteome</keyword>
<evidence type="ECO:0000313" key="2">
    <source>
        <dbReference type="Proteomes" id="UP001254759"/>
    </source>
</evidence>
<dbReference type="EMBL" id="JAVDTT010000001">
    <property type="protein sequence ID" value="MDR6839912.1"/>
    <property type="molecule type" value="Genomic_DNA"/>
</dbReference>
<protein>
    <recommendedName>
        <fullName evidence="3">Glutaredoxin family protein</fullName>
    </recommendedName>
</protein>
<dbReference type="Gene3D" id="3.40.30.10">
    <property type="entry name" value="Glutaredoxin"/>
    <property type="match status" value="1"/>
</dbReference>
<name>A0ABU1RMB3_9GAMM</name>
<evidence type="ECO:0008006" key="3">
    <source>
        <dbReference type="Google" id="ProtNLM"/>
    </source>
</evidence>
<dbReference type="SUPFAM" id="SSF52833">
    <property type="entry name" value="Thioredoxin-like"/>
    <property type="match status" value="1"/>
</dbReference>
<accession>A0ABU1RMB3</accession>
<dbReference type="InterPro" id="IPR036249">
    <property type="entry name" value="Thioredoxin-like_sf"/>
</dbReference>
<sequence>MPLILYQRDDCHLCDLALEMLAAARLPDFESVFIDEDDSLEAAYGIRVPVLRDEATGRELDWPFDAARLRQWLPTE</sequence>
<proteinExistence type="predicted"/>
<dbReference type="Pfam" id="PF05768">
    <property type="entry name" value="Glrx-like"/>
    <property type="match status" value="1"/>
</dbReference>
<gene>
    <name evidence="1" type="ORF">J2W94_000176</name>
</gene>